<dbReference type="PROSITE" id="PS51077">
    <property type="entry name" value="HTH_ICLR"/>
    <property type="match status" value="1"/>
</dbReference>
<dbReference type="PANTHER" id="PTHR30136:SF24">
    <property type="entry name" value="HTH-TYPE TRANSCRIPTIONAL REPRESSOR ALLR"/>
    <property type="match status" value="1"/>
</dbReference>
<gene>
    <name evidence="9" type="ORF">SAMN06893097_1094</name>
</gene>
<evidence type="ECO:0000256" key="4">
    <source>
        <dbReference type="ARBA" id="ARBA00023163"/>
    </source>
</evidence>
<dbReference type="GO" id="GO:0003700">
    <property type="term" value="F:DNA-binding transcription factor activity"/>
    <property type="evidence" value="ECO:0007669"/>
    <property type="project" value="TreeGrafter"/>
</dbReference>
<keyword evidence="2" id="KW-0805">Transcription regulation</keyword>
<dbReference type="SUPFAM" id="SSF46785">
    <property type="entry name" value="Winged helix' DNA-binding domain"/>
    <property type="match status" value="1"/>
</dbReference>
<dbReference type="Pfam" id="PF09339">
    <property type="entry name" value="HTH_IclR"/>
    <property type="match status" value="1"/>
</dbReference>
<dbReference type="FunFam" id="1.10.10.10:FF:000056">
    <property type="entry name" value="IclR family transcriptional regulator"/>
    <property type="match status" value="1"/>
</dbReference>
<comment type="function">
    <text evidence="5">May be an activator protein for the gylABX operon.</text>
</comment>
<dbReference type="AlphaFoldDB" id="A0A285EIA1"/>
<accession>A0A285EIA1</accession>
<evidence type="ECO:0000256" key="1">
    <source>
        <dbReference type="ARBA" id="ARBA00022798"/>
    </source>
</evidence>
<dbReference type="InterPro" id="IPR029016">
    <property type="entry name" value="GAF-like_dom_sf"/>
</dbReference>
<dbReference type="SUPFAM" id="SSF55781">
    <property type="entry name" value="GAF domain-like"/>
    <property type="match status" value="1"/>
</dbReference>
<protein>
    <recommendedName>
        <fullName evidence="6">Glycerol operon regulatory protein</fullName>
    </recommendedName>
</protein>
<dbReference type="Gene3D" id="1.10.10.10">
    <property type="entry name" value="Winged helix-like DNA-binding domain superfamily/Winged helix DNA-binding domain"/>
    <property type="match status" value="1"/>
</dbReference>
<dbReference type="PROSITE" id="PS51078">
    <property type="entry name" value="ICLR_ED"/>
    <property type="match status" value="1"/>
</dbReference>
<dbReference type="Pfam" id="PF01614">
    <property type="entry name" value="IclR_C"/>
    <property type="match status" value="1"/>
</dbReference>
<evidence type="ECO:0000256" key="6">
    <source>
        <dbReference type="ARBA" id="ARBA00070406"/>
    </source>
</evidence>
<dbReference type="GO" id="GO:0045892">
    <property type="term" value="P:negative regulation of DNA-templated transcription"/>
    <property type="evidence" value="ECO:0007669"/>
    <property type="project" value="TreeGrafter"/>
</dbReference>
<dbReference type="EMBL" id="OBDO01000009">
    <property type="protein sequence ID" value="SNX97924.1"/>
    <property type="molecule type" value="Genomic_DNA"/>
</dbReference>
<proteinExistence type="predicted"/>
<dbReference type="InterPro" id="IPR036390">
    <property type="entry name" value="WH_DNA-bd_sf"/>
</dbReference>
<keyword evidence="3" id="KW-0238">DNA-binding</keyword>
<keyword evidence="10" id="KW-1185">Reference proteome</keyword>
<feature type="domain" description="HTH iclR-type" evidence="7">
    <location>
        <begin position="16"/>
        <end position="77"/>
    </location>
</feature>
<dbReference type="SMART" id="SM00346">
    <property type="entry name" value="HTH_ICLR"/>
    <property type="match status" value="1"/>
</dbReference>
<reference evidence="9 10" key="1">
    <citation type="submission" date="2017-09" db="EMBL/GenBank/DDBJ databases">
        <authorList>
            <person name="Ehlers B."/>
            <person name="Leendertz F.H."/>
        </authorList>
    </citation>
    <scope>NUCLEOTIDE SEQUENCE [LARGE SCALE GENOMIC DNA]</scope>
    <source>
        <strain evidence="9 10">DSM 46844</strain>
    </source>
</reference>
<dbReference type="GO" id="GO:0006071">
    <property type="term" value="P:glycerol metabolic process"/>
    <property type="evidence" value="ECO:0007669"/>
    <property type="project" value="UniProtKB-KW"/>
</dbReference>
<evidence type="ECO:0000256" key="3">
    <source>
        <dbReference type="ARBA" id="ARBA00023125"/>
    </source>
</evidence>
<dbReference type="InterPro" id="IPR036388">
    <property type="entry name" value="WH-like_DNA-bd_sf"/>
</dbReference>
<dbReference type="InterPro" id="IPR050707">
    <property type="entry name" value="HTH_MetabolicPath_Reg"/>
</dbReference>
<dbReference type="Gene3D" id="3.30.450.40">
    <property type="match status" value="1"/>
</dbReference>
<evidence type="ECO:0000259" key="8">
    <source>
        <dbReference type="PROSITE" id="PS51078"/>
    </source>
</evidence>
<sequence length="267" mass="29232">MTAQELDGAGEAGSSRSVVDRALAILGTFQGGRVRQSLSELSRRSGIPVATAYRIVRRLSDWGALERDDDGRYRIGLRLWEVASLAPRSMGLQRVARPYMQDLYETTHCSVQLAIREGSELVSIERFQHPRQARHRPRVGGRYALHATAIGLVLLAHAPEDVRQEVLAGELRRYTRHTCVDPAELVRVLADVRQRGYALADRTVDLDYVSVAAPVVGPDGSVVAALSLVVKHAEGSAPLLVHPVRVTAMAIGRALRDPGLLTPDVWS</sequence>
<keyword evidence="1" id="KW-0319">Glycerol metabolism</keyword>
<name>A0A285EIA1_9ACTN</name>
<evidence type="ECO:0000256" key="5">
    <source>
        <dbReference type="ARBA" id="ARBA00058938"/>
    </source>
</evidence>
<dbReference type="InterPro" id="IPR014757">
    <property type="entry name" value="Tscrpt_reg_IclR_C"/>
</dbReference>
<evidence type="ECO:0000259" key="7">
    <source>
        <dbReference type="PROSITE" id="PS51077"/>
    </source>
</evidence>
<organism evidence="9 10">
    <name type="scientific">Geodermatophilus sabuli</name>
    <dbReference type="NCBI Taxonomy" id="1564158"/>
    <lineage>
        <taxon>Bacteria</taxon>
        <taxon>Bacillati</taxon>
        <taxon>Actinomycetota</taxon>
        <taxon>Actinomycetes</taxon>
        <taxon>Geodermatophilales</taxon>
        <taxon>Geodermatophilaceae</taxon>
        <taxon>Geodermatophilus</taxon>
    </lineage>
</organism>
<dbReference type="InterPro" id="IPR005471">
    <property type="entry name" value="Tscrpt_reg_IclR_N"/>
</dbReference>
<keyword evidence="4" id="KW-0804">Transcription</keyword>
<dbReference type="GO" id="GO:0003677">
    <property type="term" value="F:DNA binding"/>
    <property type="evidence" value="ECO:0007669"/>
    <property type="project" value="UniProtKB-KW"/>
</dbReference>
<dbReference type="Proteomes" id="UP000219514">
    <property type="component" value="Unassembled WGS sequence"/>
</dbReference>
<dbReference type="RefSeq" id="WP_216359814.1">
    <property type="nucleotide sequence ID" value="NZ_JACHXB010000001.1"/>
</dbReference>
<feature type="domain" description="IclR-ED" evidence="8">
    <location>
        <begin position="78"/>
        <end position="257"/>
    </location>
</feature>
<evidence type="ECO:0000256" key="2">
    <source>
        <dbReference type="ARBA" id="ARBA00023015"/>
    </source>
</evidence>
<evidence type="ECO:0000313" key="9">
    <source>
        <dbReference type="EMBL" id="SNX97924.1"/>
    </source>
</evidence>
<dbReference type="PANTHER" id="PTHR30136">
    <property type="entry name" value="HELIX-TURN-HELIX TRANSCRIPTIONAL REGULATOR, ICLR FAMILY"/>
    <property type="match status" value="1"/>
</dbReference>
<evidence type="ECO:0000313" key="10">
    <source>
        <dbReference type="Proteomes" id="UP000219514"/>
    </source>
</evidence>